<proteinExistence type="predicted"/>
<evidence type="ECO:0000313" key="2">
    <source>
        <dbReference type="Proteomes" id="UP000494252"/>
    </source>
</evidence>
<organism evidence="1 2">
    <name type="scientific">Paraburkholderia fynbosensis</name>
    <dbReference type="NCBI Taxonomy" id="1200993"/>
    <lineage>
        <taxon>Bacteria</taxon>
        <taxon>Pseudomonadati</taxon>
        <taxon>Pseudomonadota</taxon>
        <taxon>Betaproteobacteria</taxon>
        <taxon>Burkholderiales</taxon>
        <taxon>Burkholderiaceae</taxon>
        <taxon>Paraburkholderia</taxon>
    </lineage>
</organism>
<reference evidence="1 2" key="1">
    <citation type="submission" date="2020-04" db="EMBL/GenBank/DDBJ databases">
        <authorList>
            <person name="De Canck E."/>
        </authorList>
    </citation>
    <scope>NUCLEOTIDE SEQUENCE [LARGE SCALE GENOMIC DNA]</scope>
    <source>
        <strain evidence="1 2">LMG 27177</strain>
    </source>
</reference>
<dbReference type="RefSeq" id="WP_175160122.1">
    <property type="nucleotide sequence ID" value="NZ_CADIKI010000006.1"/>
</dbReference>
<protein>
    <submittedName>
        <fullName evidence="1">Uncharacterized protein</fullName>
    </submittedName>
</protein>
<accession>A0A6J5FYM1</accession>
<dbReference type="Proteomes" id="UP000494252">
    <property type="component" value="Unassembled WGS sequence"/>
</dbReference>
<gene>
    <name evidence="1" type="ORF">LMG27177_02638</name>
</gene>
<dbReference type="AlphaFoldDB" id="A0A6J5FYM1"/>
<dbReference type="EMBL" id="CADIKI010000006">
    <property type="protein sequence ID" value="CAB3789324.1"/>
    <property type="molecule type" value="Genomic_DNA"/>
</dbReference>
<sequence length="74" mass="8164">MAFDQTKGNVRVEARVFPAPGQRFKGALRVAVTRRDKQIQRITERGCGRPVRSLAAAMTLAELEARRLLGLGLS</sequence>
<name>A0A6J5FYM1_9BURK</name>
<evidence type="ECO:0000313" key="1">
    <source>
        <dbReference type="EMBL" id="CAB3789324.1"/>
    </source>
</evidence>
<keyword evidence="2" id="KW-1185">Reference proteome</keyword>